<comment type="caution">
    <text evidence="1">The sequence shown here is derived from an EMBL/GenBank/DDBJ whole genome shotgun (WGS) entry which is preliminary data.</text>
</comment>
<dbReference type="OrthoDB" id="2454914at2"/>
<dbReference type="RefSeq" id="WP_036177647.1">
    <property type="nucleotide sequence ID" value="NZ_AVCZ01000025.1"/>
</dbReference>
<evidence type="ECO:0000313" key="1">
    <source>
        <dbReference type="EMBL" id="KGR90123.1"/>
    </source>
</evidence>
<protein>
    <submittedName>
        <fullName evidence="1">Uncharacterized protein</fullName>
    </submittedName>
</protein>
<sequence>MAVSNSFLEMLIQQGRNVLNHMKDLRWVAGKQGKDRASLIERFTANQHSFNVYTYANEEVKQSAEVKAFQEKLTLFGNEFHAARFDIEGEVDEDKINILYDEVLVAYNDMVIALGFDKEIVNVNRF</sequence>
<name>A0A0A3J4M0_9BACL</name>
<gene>
    <name evidence="1" type="ORF">CD30_13300</name>
</gene>
<dbReference type="eggNOG" id="ENOG5030BY9">
    <property type="taxonomic scope" value="Bacteria"/>
</dbReference>
<proteinExistence type="predicted"/>
<dbReference type="Proteomes" id="UP000030595">
    <property type="component" value="Unassembled WGS sequence"/>
</dbReference>
<dbReference type="AlphaFoldDB" id="A0A0A3J4M0"/>
<dbReference type="EMBL" id="JPVQ01000025">
    <property type="protein sequence ID" value="KGR90123.1"/>
    <property type="molecule type" value="Genomic_DNA"/>
</dbReference>
<accession>A0A0A3J4M0</accession>
<organism evidence="1 2">
    <name type="scientific">Ureibacillus massiliensis 4400831 = CIP 108448 = CCUG 49529</name>
    <dbReference type="NCBI Taxonomy" id="1211035"/>
    <lineage>
        <taxon>Bacteria</taxon>
        <taxon>Bacillati</taxon>
        <taxon>Bacillota</taxon>
        <taxon>Bacilli</taxon>
        <taxon>Bacillales</taxon>
        <taxon>Caryophanaceae</taxon>
        <taxon>Ureibacillus</taxon>
    </lineage>
</organism>
<evidence type="ECO:0000313" key="2">
    <source>
        <dbReference type="Proteomes" id="UP000030595"/>
    </source>
</evidence>
<reference evidence="1 2" key="1">
    <citation type="submission" date="2014-02" db="EMBL/GenBank/DDBJ databases">
        <title>Draft genome sequence of Lysinibacillus massiliensis CCUG 49529.</title>
        <authorList>
            <person name="Zhang F."/>
            <person name="Wang G."/>
            <person name="Zhang L."/>
        </authorList>
    </citation>
    <scope>NUCLEOTIDE SEQUENCE [LARGE SCALE GENOMIC DNA]</scope>
    <source>
        <strain evidence="1 2">CCUG 49529</strain>
    </source>
</reference>
<keyword evidence="2" id="KW-1185">Reference proteome</keyword>